<dbReference type="PROSITE" id="PS51485">
    <property type="entry name" value="PHYTOCYANIN"/>
    <property type="match status" value="1"/>
</dbReference>
<dbReference type="InterPro" id="IPR039391">
    <property type="entry name" value="Phytocyanin-like"/>
</dbReference>
<keyword evidence="2" id="KW-0336">GPI-anchor</keyword>
<evidence type="ECO:0000256" key="5">
    <source>
        <dbReference type="ARBA" id="ARBA00023157"/>
    </source>
</evidence>
<evidence type="ECO:0000256" key="6">
    <source>
        <dbReference type="ARBA" id="ARBA00023180"/>
    </source>
</evidence>
<feature type="non-terminal residue" evidence="13">
    <location>
        <position position="1"/>
    </location>
</feature>
<evidence type="ECO:0000256" key="8">
    <source>
        <dbReference type="ARBA" id="ARBA00035011"/>
    </source>
</evidence>
<keyword evidence="5" id="KW-1015">Disulfide bond</keyword>
<comment type="subcellular location">
    <subcellularLocation>
        <location evidence="9">Endomembrane system</location>
        <topology evidence="9">Lipid-anchor</topology>
    </subcellularLocation>
    <subcellularLocation>
        <location evidence="1">Membrane</location>
        <topology evidence="1">Lipid-anchor</topology>
        <topology evidence="1">GPI-anchor</topology>
    </subcellularLocation>
</comment>
<dbReference type="EMBL" id="JAHRHJ020000006">
    <property type="protein sequence ID" value="KAH9310605.1"/>
    <property type="molecule type" value="Genomic_DNA"/>
</dbReference>
<protein>
    <recommendedName>
        <fullName evidence="12">Phytocyanin domain-containing protein</fullName>
    </recommendedName>
</protein>
<evidence type="ECO:0000256" key="7">
    <source>
        <dbReference type="ARBA" id="ARBA00023288"/>
    </source>
</evidence>
<dbReference type="InterPro" id="IPR008972">
    <property type="entry name" value="Cupredoxin"/>
</dbReference>
<reference evidence="13 14" key="1">
    <citation type="journal article" date="2021" name="Nat. Plants">
        <title>The Taxus genome provides insights into paclitaxel biosynthesis.</title>
        <authorList>
            <person name="Xiong X."/>
            <person name="Gou J."/>
            <person name="Liao Q."/>
            <person name="Li Y."/>
            <person name="Zhou Q."/>
            <person name="Bi G."/>
            <person name="Li C."/>
            <person name="Du R."/>
            <person name="Wang X."/>
            <person name="Sun T."/>
            <person name="Guo L."/>
            <person name="Liang H."/>
            <person name="Lu P."/>
            <person name="Wu Y."/>
            <person name="Zhang Z."/>
            <person name="Ro D.K."/>
            <person name="Shang Y."/>
            <person name="Huang S."/>
            <person name="Yan J."/>
        </authorList>
    </citation>
    <scope>NUCLEOTIDE SEQUENCE [LARGE SCALE GENOMIC DNA]</scope>
    <source>
        <strain evidence="13">Ta-2019</strain>
    </source>
</reference>
<dbReference type="InterPro" id="IPR003245">
    <property type="entry name" value="Phytocyanin_dom"/>
</dbReference>
<feature type="signal peptide" evidence="11">
    <location>
        <begin position="1"/>
        <end position="27"/>
    </location>
</feature>
<comment type="similarity">
    <text evidence="8">Belongs to the early nodulin-like (ENODL) family.</text>
</comment>
<dbReference type="AlphaFoldDB" id="A0AA38FVS0"/>
<evidence type="ECO:0000256" key="1">
    <source>
        <dbReference type="ARBA" id="ARBA00004589"/>
    </source>
</evidence>
<dbReference type="CDD" id="cd11019">
    <property type="entry name" value="OsENODL1_like"/>
    <property type="match status" value="1"/>
</dbReference>
<dbReference type="GO" id="GO:0005886">
    <property type="term" value="C:plasma membrane"/>
    <property type="evidence" value="ECO:0007669"/>
    <property type="project" value="TreeGrafter"/>
</dbReference>
<evidence type="ECO:0000259" key="12">
    <source>
        <dbReference type="PROSITE" id="PS51485"/>
    </source>
</evidence>
<dbReference type="GO" id="GO:0098552">
    <property type="term" value="C:side of membrane"/>
    <property type="evidence" value="ECO:0007669"/>
    <property type="project" value="UniProtKB-KW"/>
</dbReference>
<evidence type="ECO:0000256" key="9">
    <source>
        <dbReference type="ARBA" id="ARBA00037868"/>
    </source>
</evidence>
<evidence type="ECO:0000256" key="10">
    <source>
        <dbReference type="SAM" id="MobiDB-lite"/>
    </source>
</evidence>
<feature type="compositionally biased region" description="Polar residues" evidence="10">
    <location>
        <begin position="147"/>
        <end position="158"/>
    </location>
</feature>
<comment type="caution">
    <text evidence="13">The sequence shown here is derived from an EMBL/GenBank/DDBJ whole genome shotgun (WGS) entry which is preliminary data.</text>
</comment>
<accession>A0AA38FVS0</accession>
<evidence type="ECO:0000313" key="14">
    <source>
        <dbReference type="Proteomes" id="UP000824469"/>
    </source>
</evidence>
<dbReference type="PANTHER" id="PTHR33021:SF197">
    <property type="entry name" value="EARLY NODULIN-LIKE PROTEIN 13"/>
    <property type="match status" value="1"/>
</dbReference>
<sequence length="158" mass="17480">WEMAYCNWKVMGILVICLAMCLHITMASLQFRVGGPRGWFEPSGSETETYNQWAERNRFQVNDTLSFKYKAGQDSVLWVKKEAYDSCDTSKPIASYEDGNTVFKLTNSGAFFFISGFPGHCAHGQKVIVAVLGPPPAHSSFPPSPSQNIMNDTSAAVN</sequence>
<dbReference type="GO" id="GO:0009055">
    <property type="term" value="F:electron transfer activity"/>
    <property type="evidence" value="ECO:0007669"/>
    <property type="project" value="InterPro"/>
</dbReference>
<evidence type="ECO:0000256" key="11">
    <source>
        <dbReference type="SAM" id="SignalP"/>
    </source>
</evidence>
<feature type="non-terminal residue" evidence="13">
    <location>
        <position position="158"/>
    </location>
</feature>
<proteinExistence type="inferred from homology"/>
<evidence type="ECO:0000256" key="3">
    <source>
        <dbReference type="ARBA" id="ARBA00022729"/>
    </source>
</evidence>
<dbReference type="SUPFAM" id="SSF49503">
    <property type="entry name" value="Cupredoxins"/>
    <property type="match status" value="1"/>
</dbReference>
<evidence type="ECO:0000313" key="13">
    <source>
        <dbReference type="EMBL" id="KAH9310605.1"/>
    </source>
</evidence>
<feature type="domain" description="Phytocyanin" evidence="12">
    <location>
        <begin position="29"/>
        <end position="133"/>
    </location>
</feature>
<dbReference type="FunFam" id="2.60.40.420:FF:000010">
    <property type="entry name" value="Early nodulin-like protein 1"/>
    <property type="match status" value="1"/>
</dbReference>
<organism evidence="13 14">
    <name type="scientific">Taxus chinensis</name>
    <name type="common">Chinese yew</name>
    <name type="synonym">Taxus wallichiana var. chinensis</name>
    <dbReference type="NCBI Taxonomy" id="29808"/>
    <lineage>
        <taxon>Eukaryota</taxon>
        <taxon>Viridiplantae</taxon>
        <taxon>Streptophyta</taxon>
        <taxon>Embryophyta</taxon>
        <taxon>Tracheophyta</taxon>
        <taxon>Spermatophyta</taxon>
        <taxon>Pinopsida</taxon>
        <taxon>Pinidae</taxon>
        <taxon>Conifers II</taxon>
        <taxon>Cupressales</taxon>
        <taxon>Taxaceae</taxon>
        <taxon>Taxus</taxon>
    </lineage>
</organism>
<dbReference type="InterPro" id="IPR041846">
    <property type="entry name" value="ENL_dom"/>
</dbReference>
<dbReference type="GO" id="GO:0012505">
    <property type="term" value="C:endomembrane system"/>
    <property type="evidence" value="ECO:0007669"/>
    <property type="project" value="UniProtKB-SubCell"/>
</dbReference>
<dbReference type="Pfam" id="PF02298">
    <property type="entry name" value="Cu_bind_like"/>
    <property type="match status" value="1"/>
</dbReference>
<dbReference type="Gene3D" id="2.60.40.420">
    <property type="entry name" value="Cupredoxins - blue copper proteins"/>
    <property type="match status" value="1"/>
</dbReference>
<keyword evidence="14" id="KW-1185">Reference proteome</keyword>
<keyword evidence="7" id="KW-0449">Lipoprotein</keyword>
<keyword evidence="4" id="KW-0472">Membrane</keyword>
<feature type="chain" id="PRO_5041447142" description="Phytocyanin domain-containing protein" evidence="11">
    <location>
        <begin position="28"/>
        <end position="158"/>
    </location>
</feature>
<name>A0AA38FVS0_TAXCH</name>
<keyword evidence="6" id="KW-0325">Glycoprotein</keyword>
<keyword evidence="3 11" id="KW-0732">Signal</keyword>
<gene>
    <name evidence="13" type="ORF">KI387_025640</name>
</gene>
<dbReference type="OMA" id="AYICILV"/>
<dbReference type="Proteomes" id="UP000824469">
    <property type="component" value="Unassembled WGS sequence"/>
</dbReference>
<dbReference type="PANTHER" id="PTHR33021">
    <property type="entry name" value="BLUE COPPER PROTEIN"/>
    <property type="match status" value="1"/>
</dbReference>
<feature type="region of interest" description="Disordered" evidence="10">
    <location>
        <begin position="139"/>
        <end position="158"/>
    </location>
</feature>
<evidence type="ECO:0000256" key="2">
    <source>
        <dbReference type="ARBA" id="ARBA00022622"/>
    </source>
</evidence>
<evidence type="ECO:0000256" key="4">
    <source>
        <dbReference type="ARBA" id="ARBA00023136"/>
    </source>
</evidence>